<keyword evidence="3" id="KW-1185">Reference proteome</keyword>
<evidence type="ECO:0000256" key="1">
    <source>
        <dbReference type="SAM" id="Phobius"/>
    </source>
</evidence>
<dbReference type="EMBL" id="PKUR01000001">
    <property type="protein sequence ID" value="PLW87640.1"/>
    <property type="molecule type" value="Genomic_DNA"/>
</dbReference>
<dbReference type="Proteomes" id="UP000235162">
    <property type="component" value="Unassembled WGS sequence"/>
</dbReference>
<protein>
    <submittedName>
        <fullName evidence="2">Uncharacterized protein</fullName>
    </submittedName>
</protein>
<comment type="caution">
    <text evidence="2">The sequence shown here is derived from an EMBL/GenBank/DDBJ whole genome shotgun (WGS) entry which is preliminary data.</text>
</comment>
<proteinExistence type="predicted"/>
<evidence type="ECO:0000313" key="3">
    <source>
        <dbReference type="Proteomes" id="UP000235162"/>
    </source>
</evidence>
<keyword evidence="1" id="KW-0472">Membrane</keyword>
<name>A0AAP8MGU4_9GAMM</name>
<sequence length="133" mass="15376">MMTFFKIYTFVFAGLLLLSLATKILMKLRGSYDRTPDAVQIEEALMMPFMLVALLGSFGYVFQSALFGQVFWQAYAVVFILLSLASYWMPKFQWMKSELAPRKFAISFVVLSLMNLPFFYMLIDYAYLSYPAA</sequence>
<dbReference type="AlphaFoldDB" id="A0AAP8MGU4"/>
<feature type="transmembrane region" description="Helical" evidence="1">
    <location>
        <begin position="45"/>
        <end position="63"/>
    </location>
</feature>
<evidence type="ECO:0000313" key="2">
    <source>
        <dbReference type="EMBL" id="PLW87640.1"/>
    </source>
</evidence>
<feature type="transmembrane region" description="Helical" evidence="1">
    <location>
        <begin position="70"/>
        <end position="89"/>
    </location>
</feature>
<organism evidence="2 3">
    <name type="scientific">Halioglobus japonicus</name>
    <dbReference type="NCBI Taxonomy" id="930805"/>
    <lineage>
        <taxon>Bacteria</taxon>
        <taxon>Pseudomonadati</taxon>
        <taxon>Pseudomonadota</taxon>
        <taxon>Gammaproteobacteria</taxon>
        <taxon>Cellvibrionales</taxon>
        <taxon>Halieaceae</taxon>
        <taxon>Halioglobus</taxon>
    </lineage>
</organism>
<accession>A0AAP8MGU4</accession>
<keyword evidence="1" id="KW-1133">Transmembrane helix</keyword>
<gene>
    <name evidence="2" type="ORF">C0029_03415</name>
</gene>
<dbReference type="KEGG" id="hja:BST95_14770"/>
<reference evidence="2 3" key="1">
    <citation type="submission" date="2018-01" db="EMBL/GenBank/DDBJ databases">
        <title>The draft genome sequence of Halioglobus japonicus S1-36.</title>
        <authorList>
            <person name="Du Z.-J."/>
            <person name="Shi M.-J."/>
        </authorList>
    </citation>
    <scope>NUCLEOTIDE SEQUENCE [LARGE SCALE GENOMIC DNA]</scope>
    <source>
        <strain evidence="2 3">S1-36</strain>
    </source>
</reference>
<keyword evidence="1" id="KW-0812">Transmembrane</keyword>
<feature type="transmembrane region" description="Helical" evidence="1">
    <location>
        <begin position="104"/>
        <end position="123"/>
    </location>
</feature>
<dbReference type="RefSeq" id="WP_084200324.1">
    <property type="nucleotide sequence ID" value="NZ_BMYL01000001.1"/>
</dbReference>